<dbReference type="GO" id="GO:0042158">
    <property type="term" value="P:lipoprotein biosynthetic process"/>
    <property type="evidence" value="ECO:0007669"/>
    <property type="project" value="InterPro"/>
</dbReference>
<feature type="transmembrane region" description="Helical" evidence="6">
    <location>
        <begin position="60"/>
        <end position="83"/>
    </location>
</feature>
<evidence type="ECO:0000256" key="5">
    <source>
        <dbReference type="ARBA" id="ARBA00023136"/>
    </source>
</evidence>
<dbReference type="EMBL" id="JARIHO010000025">
    <property type="protein sequence ID" value="KAJ7342664.1"/>
    <property type="molecule type" value="Genomic_DNA"/>
</dbReference>
<feature type="transmembrane region" description="Helical" evidence="6">
    <location>
        <begin position="125"/>
        <end position="145"/>
    </location>
</feature>
<dbReference type="PANTHER" id="PTHR30589">
    <property type="entry name" value="PROLIPOPROTEIN DIACYLGLYCERYL TRANSFERASE"/>
    <property type="match status" value="1"/>
</dbReference>
<feature type="transmembrane region" description="Helical" evidence="6">
    <location>
        <begin position="20"/>
        <end position="40"/>
    </location>
</feature>
<evidence type="ECO:0000256" key="4">
    <source>
        <dbReference type="ARBA" id="ARBA00022989"/>
    </source>
</evidence>
<feature type="transmembrane region" description="Helical" evidence="6">
    <location>
        <begin position="291"/>
        <end position="317"/>
    </location>
</feature>
<evidence type="ECO:0000313" key="8">
    <source>
        <dbReference type="Proteomes" id="UP001218218"/>
    </source>
</evidence>
<accession>A0AAD7EN72</accession>
<proteinExistence type="predicted"/>
<dbReference type="AlphaFoldDB" id="A0AAD7EN72"/>
<name>A0AAD7EN72_9AGAR</name>
<keyword evidence="2 7" id="KW-0808">Transferase</keyword>
<keyword evidence="5 6" id="KW-0472">Membrane</keyword>
<feature type="transmembrane region" description="Helical" evidence="6">
    <location>
        <begin position="231"/>
        <end position="249"/>
    </location>
</feature>
<dbReference type="InterPro" id="IPR001640">
    <property type="entry name" value="Lgt"/>
</dbReference>
<keyword evidence="8" id="KW-1185">Reference proteome</keyword>
<evidence type="ECO:0000256" key="2">
    <source>
        <dbReference type="ARBA" id="ARBA00022679"/>
    </source>
</evidence>
<dbReference type="Pfam" id="PF01790">
    <property type="entry name" value="LGT"/>
    <property type="match status" value="1"/>
</dbReference>
<keyword evidence="3 6" id="KW-0812">Transmembrane</keyword>
<evidence type="ECO:0000256" key="3">
    <source>
        <dbReference type="ARBA" id="ARBA00022692"/>
    </source>
</evidence>
<dbReference type="Proteomes" id="UP001218218">
    <property type="component" value="Unassembled WGS sequence"/>
</dbReference>
<gene>
    <name evidence="7" type="ORF">DFH08DRAFT_938488</name>
</gene>
<evidence type="ECO:0000313" key="7">
    <source>
        <dbReference type="EMBL" id="KAJ7342664.1"/>
    </source>
</evidence>
<evidence type="ECO:0000256" key="1">
    <source>
        <dbReference type="ARBA" id="ARBA00022475"/>
    </source>
</evidence>
<feature type="transmembrane region" description="Helical" evidence="6">
    <location>
        <begin position="470"/>
        <end position="494"/>
    </location>
</feature>
<keyword evidence="1" id="KW-1003">Cell membrane</keyword>
<keyword evidence="4 6" id="KW-1133">Transmembrane helix</keyword>
<organism evidence="7 8">
    <name type="scientific">Mycena albidolilacea</name>
    <dbReference type="NCBI Taxonomy" id="1033008"/>
    <lineage>
        <taxon>Eukaryota</taxon>
        <taxon>Fungi</taxon>
        <taxon>Dikarya</taxon>
        <taxon>Basidiomycota</taxon>
        <taxon>Agaricomycotina</taxon>
        <taxon>Agaricomycetes</taxon>
        <taxon>Agaricomycetidae</taxon>
        <taxon>Agaricales</taxon>
        <taxon>Marasmiineae</taxon>
        <taxon>Mycenaceae</taxon>
        <taxon>Mycena</taxon>
    </lineage>
</organism>
<dbReference type="PANTHER" id="PTHR30589:SF0">
    <property type="entry name" value="PHOSPHATIDYLGLYCEROL--PROLIPOPROTEIN DIACYLGLYCERYL TRANSFERASE"/>
    <property type="match status" value="1"/>
</dbReference>
<comment type="caution">
    <text evidence="7">The sequence shown here is derived from an EMBL/GenBank/DDBJ whole genome shotgun (WGS) entry which is preliminary data.</text>
</comment>
<reference evidence="7" key="1">
    <citation type="submission" date="2023-03" db="EMBL/GenBank/DDBJ databases">
        <title>Massive genome expansion in bonnet fungi (Mycena s.s.) driven by repeated elements and novel gene families across ecological guilds.</title>
        <authorList>
            <consortium name="Lawrence Berkeley National Laboratory"/>
            <person name="Harder C.B."/>
            <person name="Miyauchi S."/>
            <person name="Viragh M."/>
            <person name="Kuo A."/>
            <person name="Thoen E."/>
            <person name="Andreopoulos B."/>
            <person name="Lu D."/>
            <person name="Skrede I."/>
            <person name="Drula E."/>
            <person name="Henrissat B."/>
            <person name="Morin E."/>
            <person name="Kohler A."/>
            <person name="Barry K."/>
            <person name="LaButti K."/>
            <person name="Morin E."/>
            <person name="Salamov A."/>
            <person name="Lipzen A."/>
            <person name="Mereny Z."/>
            <person name="Hegedus B."/>
            <person name="Baldrian P."/>
            <person name="Stursova M."/>
            <person name="Weitz H."/>
            <person name="Taylor A."/>
            <person name="Grigoriev I.V."/>
            <person name="Nagy L.G."/>
            <person name="Martin F."/>
            <person name="Kauserud H."/>
        </authorList>
    </citation>
    <scope>NUCLEOTIDE SEQUENCE</scope>
    <source>
        <strain evidence="7">CBHHK002</strain>
    </source>
</reference>
<feature type="transmembrane region" description="Helical" evidence="6">
    <location>
        <begin position="365"/>
        <end position="382"/>
    </location>
</feature>
<sequence length="617" mass="67715">MQRTFAPAPPQTPVMEQLDSNALILLFTVYYFVEQCLRFAVKSSNSEFYTSLQASRKDMVFFGISMGLLISLASTPFCIKGAWSAWNAVLPGTEEPPWFLDEDAQICVTARAILWVSELNRLDLYPLYVLHHTGSIISLLSFLYFRWPTLLFLVIFSTLGSEVPGDLLWMLSAYIDSLESAPRGLMEFKIRLNMVNVGQYAFFRGGGIILVAWILAYSPAGLRTRSPLMQVYAYTLLSLYAAFCAVYVLRQHSNIRARRLSRPPSPSHIPMELDGPAPRSMHLRILTRPPIIIVPYGLLMGFGFAALVFTSLTIAPASREESVLLSDALGITILSAIFFARVFSMVMEDGIAKLIAQPMRTIFRPGFWLHGGLFGAAVGAIISQCAGYVPNFPLFAASLAVGLPLYETFSRIGCHTYGCCYGCPVESIKGVPSQRSHLLWRMFPYAAVTYDHPSDYAVTRAEPKLLRQSLLPIQLISATIFFLLFAFISLPLAVYASPEIAGAVTLACHAAVRLVTETCRADYRGQSGGPISTTGKMAIFQGTIAIAAAVHILLTNTFHPIGFADWSNVLVDGRISSSAVAVAVGTVVYGLHVDEIGTWIPGTDSIPEKARQLDATK</sequence>
<dbReference type="GO" id="GO:0008961">
    <property type="term" value="F:phosphatidylglycerol-prolipoprotein diacylglyceryl transferase activity"/>
    <property type="evidence" value="ECO:0007669"/>
    <property type="project" value="InterPro"/>
</dbReference>
<dbReference type="GO" id="GO:0005886">
    <property type="term" value="C:plasma membrane"/>
    <property type="evidence" value="ECO:0007669"/>
    <property type="project" value="InterPro"/>
</dbReference>
<feature type="transmembrane region" description="Helical" evidence="6">
    <location>
        <begin position="201"/>
        <end position="219"/>
    </location>
</feature>
<evidence type="ECO:0000256" key="6">
    <source>
        <dbReference type="SAM" id="Phobius"/>
    </source>
</evidence>
<feature type="transmembrane region" description="Helical" evidence="6">
    <location>
        <begin position="323"/>
        <end position="344"/>
    </location>
</feature>
<protein>
    <submittedName>
        <fullName evidence="7">Prolipo protein diacylglyceryl transferase-domain-containing protein</fullName>
    </submittedName>
</protein>